<dbReference type="Pfam" id="PF03631">
    <property type="entry name" value="Virul_fac_BrkB"/>
    <property type="match status" value="1"/>
</dbReference>
<feature type="region of interest" description="Disordered" evidence="6">
    <location>
        <begin position="1"/>
        <end position="26"/>
    </location>
</feature>
<dbReference type="Proteomes" id="UP001603013">
    <property type="component" value="Unassembled WGS sequence"/>
</dbReference>
<keyword evidence="9" id="KW-1185">Reference proteome</keyword>
<keyword evidence="3 7" id="KW-0812">Transmembrane</keyword>
<sequence>MTDRDNSDADGDAPRKGSMRQRSEAAARRFQQSQAGTLWSRLSALDFLGNCFQLAALALLCFFPLLIVVTTAAGRDAAATVAGWLGLDQQASQAVASLFAEGENSGSLTLASAGMLLVGGVAVADTLQNWYQRLFDVPRRGWRDLPAQLAWLTLLFVYAGVQAVVGRLLGHVLAQAPFGLLTATGFWWTTMYVLLAPAVPWRALLPAAVVTALCWTGLGVFSTFYFSQTIVVNSEKYGPIGVVMVILSWLVAVGVVIHLGAVVGRMYAERRSRSRS</sequence>
<comment type="caution">
    <text evidence="8">The sequence shown here is derived from an EMBL/GenBank/DDBJ whole genome shotgun (WGS) entry which is preliminary data.</text>
</comment>
<evidence type="ECO:0000256" key="2">
    <source>
        <dbReference type="ARBA" id="ARBA00022475"/>
    </source>
</evidence>
<accession>A0ABW6YNF4</accession>
<gene>
    <name evidence="8" type="ORF">ACF05T_33660</name>
</gene>
<keyword evidence="4 7" id="KW-1133">Transmembrane helix</keyword>
<feature type="transmembrane region" description="Helical" evidence="7">
    <location>
        <begin position="203"/>
        <end position="226"/>
    </location>
</feature>
<feature type="transmembrane region" description="Helical" evidence="7">
    <location>
        <begin position="149"/>
        <end position="170"/>
    </location>
</feature>
<evidence type="ECO:0000256" key="5">
    <source>
        <dbReference type="ARBA" id="ARBA00023136"/>
    </source>
</evidence>
<keyword evidence="2" id="KW-1003">Cell membrane</keyword>
<evidence type="ECO:0000256" key="4">
    <source>
        <dbReference type="ARBA" id="ARBA00022989"/>
    </source>
</evidence>
<dbReference type="InterPro" id="IPR017039">
    <property type="entry name" value="Virul_fac_BrkB"/>
</dbReference>
<organism evidence="8 9">
    <name type="scientific">Streptomyces lateritius</name>
    <dbReference type="NCBI Taxonomy" id="67313"/>
    <lineage>
        <taxon>Bacteria</taxon>
        <taxon>Bacillati</taxon>
        <taxon>Actinomycetota</taxon>
        <taxon>Actinomycetes</taxon>
        <taxon>Kitasatosporales</taxon>
        <taxon>Streptomycetaceae</taxon>
        <taxon>Streptomyces</taxon>
    </lineage>
</organism>
<evidence type="ECO:0000256" key="6">
    <source>
        <dbReference type="SAM" id="MobiDB-lite"/>
    </source>
</evidence>
<proteinExistence type="predicted"/>
<evidence type="ECO:0000313" key="9">
    <source>
        <dbReference type="Proteomes" id="UP001603013"/>
    </source>
</evidence>
<evidence type="ECO:0000256" key="3">
    <source>
        <dbReference type="ARBA" id="ARBA00022692"/>
    </source>
</evidence>
<protein>
    <submittedName>
        <fullName evidence="8">YhjD/YihY/BrkB family envelope integrity protein</fullName>
    </submittedName>
</protein>
<feature type="transmembrane region" description="Helical" evidence="7">
    <location>
        <begin position="176"/>
        <end position="196"/>
    </location>
</feature>
<dbReference type="EMBL" id="JBIBSM010000028">
    <property type="protein sequence ID" value="MFF8280952.1"/>
    <property type="molecule type" value="Genomic_DNA"/>
</dbReference>
<dbReference type="RefSeq" id="WP_391937718.1">
    <property type="nucleotide sequence ID" value="NZ_JBIBSM010000028.1"/>
</dbReference>
<comment type="subcellular location">
    <subcellularLocation>
        <location evidence="1">Cell membrane</location>
        <topology evidence="1">Multi-pass membrane protein</topology>
    </subcellularLocation>
</comment>
<keyword evidence="5 7" id="KW-0472">Membrane</keyword>
<feature type="transmembrane region" description="Helical" evidence="7">
    <location>
        <begin position="47"/>
        <end position="69"/>
    </location>
</feature>
<feature type="transmembrane region" description="Helical" evidence="7">
    <location>
        <begin position="246"/>
        <end position="268"/>
    </location>
</feature>
<evidence type="ECO:0000256" key="1">
    <source>
        <dbReference type="ARBA" id="ARBA00004651"/>
    </source>
</evidence>
<reference evidence="8 9" key="1">
    <citation type="submission" date="2024-10" db="EMBL/GenBank/DDBJ databases">
        <title>The Natural Products Discovery Center: Release of the First 8490 Sequenced Strains for Exploring Actinobacteria Biosynthetic Diversity.</title>
        <authorList>
            <person name="Kalkreuter E."/>
            <person name="Kautsar S.A."/>
            <person name="Yang D."/>
            <person name="Bader C.D."/>
            <person name="Teijaro C.N."/>
            <person name="Fluegel L."/>
            <person name="Davis C.M."/>
            <person name="Simpson J.R."/>
            <person name="Lauterbach L."/>
            <person name="Steele A.D."/>
            <person name="Gui C."/>
            <person name="Meng S."/>
            <person name="Li G."/>
            <person name="Viehrig K."/>
            <person name="Ye F."/>
            <person name="Su P."/>
            <person name="Kiefer A.F."/>
            <person name="Nichols A."/>
            <person name="Cepeda A.J."/>
            <person name="Yan W."/>
            <person name="Fan B."/>
            <person name="Jiang Y."/>
            <person name="Adhikari A."/>
            <person name="Zheng C.-J."/>
            <person name="Schuster L."/>
            <person name="Cowan T.M."/>
            <person name="Smanski M.J."/>
            <person name="Chevrette M.G."/>
            <person name="De Carvalho L.P.S."/>
            <person name="Shen B."/>
        </authorList>
    </citation>
    <scope>NUCLEOTIDE SEQUENCE [LARGE SCALE GENOMIC DNA]</scope>
    <source>
        <strain evidence="8 9">NPDC015755</strain>
    </source>
</reference>
<evidence type="ECO:0000256" key="7">
    <source>
        <dbReference type="SAM" id="Phobius"/>
    </source>
</evidence>
<name>A0ABW6YNF4_9ACTN</name>
<evidence type="ECO:0000313" key="8">
    <source>
        <dbReference type="EMBL" id="MFF8280952.1"/>
    </source>
</evidence>